<dbReference type="InterPro" id="IPR002941">
    <property type="entry name" value="DNA_methylase_N4/N6"/>
</dbReference>
<dbReference type="SUPFAM" id="SSF53335">
    <property type="entry name" value="S-adenosyl-L-methionine-dependent methyltransferases"/>
    <property type="match status" value="1"/>
</dbReference>
<gene>
    <name evidence="4" type="ORF">S03H2_23654</name>
</gene>
<keyword evidence="2" id="KW-0808">Transferase</keyword>
<feature type="non-terminal residue" evidence="4">
    <location>
        <position position="1"/>
    </location>
</feature>
<dbReference type="Gene3D" id="3.40.50.150">
    <property type="entry name" value="Vaccinia Virus protein VP39"/>
    <property type="match status" value="1"/>
</dbReference>
<organism evidence="4">
    <name type="scientific">marine sediment metagenome</name>
    <dbReference type="NCBI Taxonomy" id="412755"/>
    <lineage>
        <taxon>unclassified sequences</taxon>
        <taxon>metagenomes</taxon>
        <taxon>ecological metagenomes</taxon>
    </lineage>
</organism>
<keyword evidence="1" id="KW-0489">Methyltransferase</keyword>
<dbReference type="Pfam" id="PF01555">
    <property type="entry name" value="N6_N4_Mtase"/>
    <property type="match status" value="1"/>
</dbReference>
<evidence type="ECO:0000313" key="4">
    <source>
        <dbReference type="EMBL" id="GAH32085.1"/>
    </source>
</evidence>
<dbReference type="InterPro" id="IPR001091">
    <property type="entry name" value="RM_Methyltransferase"/>
</dbReference>
<sequence length="103" mass="11957">TIEKSDFVEWSKSIWSFSAVSAKKIGHPAPFPIELPRRLIEFYSYKEDIILDPFMGSGTTALAAIELNRHYVGYEISQEFVNLAEMRIKEIKNQLKMDKFLNK</sequence>
<name>X1FHU0_9ZZZZ</name>
<dbReference type="InterPro" id="IPR029063">
    <property type="entry name" value="SAM-dependent_MTases_sf"/>
</dbReference>
<protein>
    <recommendedName>
        <fullName evidence="3">DNA methylase N-4/N-6 domain-containing protein</fullName>
    </recommendedName>
</protein>
<dbReference type="GO" id="GO:0032259">
    <property type="term" value="P:methylation"/>
    <property type="evidence" value="ECO:0007669"/>
    <property type="project" value="UniProtKB-KW"/>
</dbReference>
<evidence type="ECO:0000259" key="3">
    <source>
        <dbReference type="Pfam" id="PF01555"/>
    </source>
</evidence>
<accession>X1FHU0</accession>
<dbReference type="PRINTS" id="PR00508">
    <property type="entry name" value="S21N4MTFRASE"/>
</dbReference>
<dbReference type="GO" id="GO:0003677">
    <property type="term" value="F:DNA binding"/>
    <property type="evidence" value="ECO:0007669"/>
    <property type="project" value="InterPro"/>
</dbReference>
<feature type="domain" description="DNA methylase N-4/N-6" evidence="3">
    <location>
        <begin position="9"/>
        <end position="85"/>
    </location>
</feature>
<proteinExistence type="predicted"/>
<dbReference type="EMBL" id="BARU01012966">
    <property type="protein sequence ID" value="GAH32085.1"/>
    <property type="molecule type" value="Genomic_DNA"/>
</dbReference>
<dbReference type="AlphaFoldDB" id="X1FHU0"/>
<comment type="caution">
    <text evidence="4">The sequence shown here is derived from an EMBL/GenBank/DDBJ whole genome shotgun (WGS) entry which is preliminary data.</text>
</comment>
<evidence type="ECO:0000256" key="1">
    <source>
        <dbReference type="ARBA" id="ARBA00022603"/>
    </source>
</evidence>
<reference evidence="4" key="1">
    <citation type="journal article" date="2014" name="Front. Microbiol.">
        <title>High frequency of phylogenetically diverse reductive dehalogenase-homologous genes in deep subseafloor sedimentary metagenomes.</title>
        <authorList>
            <person name="Kawai M."/>
            <person name="Futagami T."/>
            <person name="Toyoda A."/>
            <person name="Takaki Y."/>
            <person name="Nishi S."/>
            <person name="Hori S."/>
            <person name="Arai W."/>
            <person name="Tsubouchi T."/>
            <person name="Morono Y."/>
            <person name="Uchiyama I."/>
            <person name="Ito T."/>
            <person name="Fujiyama A."/>
            <person name="Inagaki F."/>
            <person name="Takami H."/>
        </authorList>
    </citation>
    <scope>NUCLEOTIDE SEQUENCE</scope>
    <source>
        <strain evidence="4">Expedition CK06-06</strain>
    </source>
</reference>
<dbReference type="GO" id="GO:0008170">
    <property type="term" value="F:N-methyltransferase activity"/>
    <property type="evidence" value="ECO:0007669"/>
    <property type="project" value="InterPro"/>
</dbReference>
<evidence type="ECO:0000256" key="2">
    <source>
        <dbReference type="ARBA" id="ARBA00022679"/>
    </source>
</evidence>